<organism evidence="9 10">
    <name type="scientific">Rivihabitans pingtungensis</name>
    <dbReference type="NCBI Taxonomy" id="1054498"/>
    <lineage>
        <taxon>Bacteria</taxon>
        <taxon>Pseudomonadati</taxon>
        <taxon>Pseudomonadota</taxon>
        <taxon>Betaproteobacteria</taxon>
        <taxon>Neisseriales</taxon>
        <taxon>Aquaspirillaceae</taxon>
        <taxon>Rivihabitans</taxon>
    </lineage>
</organism>
<keyword evidence="10" id="KW-1185">Reference proteome</keyword>
<comment type="subunit">
    <text evidence="3">Homodimer.</text>
</comment>
<dbReference type="InterPro" id="IPR015424">
    <property type="entry name" value="PyrdxlP-dep_Trfase"/>
</dbReference>
<dbReference type="CDD" id="cd00609">
    <property type="entry name" value="AAT_like"/>
    <property type="match status" value="1"/>
</dbReference>
<dbReference type="AlphaFoldDB" id="A0A318KHP9"/>
<keyword evidence="7" id="KW-0663">Pyridoxal phosphate</keyword>
<comment type="similarity">
    <text evidence="2">Belongs to the class-I pyridoxal-phosphate-dependent aminotransferase family.</text>
</comment>
<reference evidence="9 10" key="1">
    <citation type="submission" date="2018-05" db="EMBL/GenBank/DDBJ databases">
        <title>Genomic Encyclopedia of Type Strains, Phase IV (KMG-IV): sequencing the most valuable type-strain genomes for metagenomic binning, comparative biology and taxonomic classification.</title>
        <authorList>
            <person name="Goeker M."/>
        </authorList>
    </citation>
    <scope>NUCLEOTIDE SEQUENCE [LARGE SCALE GENOMIC DNA]</scope>
    <source>
        <strain evidence="9 10">DSM 29661</strain>
    </source>
</reference>
<evidence type="ECO:0000313" key="9">
    <source>
        <dbReference type="EMBL" id="PXX77010.1"/>
    </source>
</evidence>
<evidence type="ECO:0000256" key="5">
    <source>
        <dbReference type="ARBA" id="ARBA00022576"/>
    </source>
</evidence>
<keyword evidence="6" id="KW-0808">Transferase</keyword>
<evidence type="ECO:0000256" key="3">
    <source>
        <dbReference type="ARBA" id="ARBA00011738"/>
    </source>
</evidence>
<dbReference type="InterPro" id="IPR004839">
    <property type="entry name" value="Aminotransferase_I/II_large"/>
</dbReference>
<accession>A0A318KHP9</accession>
<dbReference type="Gene3D" id="3.40.640.10">
    <property type="entry name" value="Type I PLP-dependent aspartate aminotransferase-like (Major domain)"/>
    <property type="match status" value="1"/>
</dbReference>
<dbReference type="Gene3D" id="3.90.1150.10">
    <property type="entry name" value="Aspartate Aminotransferase, domain 1"/>
    <property type="match status" value="1"/>
</dbReference>
<evidence type="ECO:0000259" key="8">
    <source>
        <dbReference type="Pfam" id="PF00155"/>
    </source>
</evidence>
<evidence type="ECO:0000256" key="2">
    <source>
        <dbReference type="ARBA" id="ARBA00007441"/>
    </source>
</evidence>
<evidence type="ECO:0000256" key="6">
    <source>
        <dbReference type="ARBA" id="ARBA00022679"/>
    </source>
</evidence>
<dbReference type="InterPro" id="IPR015421">
    <property type="entry name" value="PyrdxlP-dep_Trfase_major"/>
</dbReference>
<comment type="cofactor">
    <cofactor evidence="1">
        <name>pyridoxal 5'-phosphate</name>
        <dbReference type="ChEBI" id="CHEBI:597326"/>
    </cofactor>
</comment>
<evidence type="ECO:0000313" key="10">
    <source>
        <dbReference type="Proteomes" id="UP000247555"/>
    </source>
</evidence>
<dbReference type="PANTHER" id="PTHR42790">
    <property type="entry name" value="AMINOTRANSFERASE"/>
    <property type="match status" value="1"/>
</dbReference>
<keyword evidence="5" id="KW-0032">Aminotransferase</keyword>
<dbReference type="InterPro" id="IPR050859">
    <property type="entry name" value="Class-I_PLP-dep_aminotransf"/>
</dbReference>
<dbReference type="GO" id="GO:0030170">
    <property type="term" value="F:pyridoxal phosphate binding"/>
    <property type="evidence" value="ECO:0007669"/>
    <property type="project" value="InterPro"/>
</dbReference>
<dbReference type="RefSeq" id="WP_110391497.1">
    <property type="nucleotide sequence ID" value="NZ_DAIPEO010000007.1"/>
</dbReference>
<gene>
    <name evidence="9" type="ORF">DFR34_11911</name>
</gene>
<dbReference type="GO" id="GO:1901605">
    <property type="term" value="P:alpha-amino acid metabolic process"/>
    <property type="evidence" value="ECO:0007669"/>
    <property type="project" value="TreeGrafter"/>
</dbReference>
<comment type="caution">
    <text evidence="9">The sequence shown here is derived from an EMBL/GenBank/DDBJ whole genome shotgun (WGS) entry which is preliminary data.</text>
</comment>
<feature type="domain" description="Aminotransferase class I/classII large" evidence="8">
    <location>
        <begin position="50"/>
        <end position="344"/>
    </location>
</feature>
<sequence length="384" mass="41879">MLSQRTARLTSSLIRDILAAAQRPGMISFAGGLPASETLALPRLEDVPDGVMQYGPSEGEPALREAVAERARAMGMRCDASQVLILTGSQQGIDLVSKLLIDPGTPVLLEAPTYLAALQSFQFFGADCRSVALGEHGPDLDALRAGLAAKPAFAYLIPTFQNPSGRCYDAAHRDATAEALDAQQVLLVEDDPYRELVYDEACERTPLCARLTRAPWIYLGSFSKTLAPGLRVGYLIASPELFPYLLKLKQAADLHSNRLSQWLVLSQLQGDFAGHLARLRTLYRERRDQMHAALSEQLGEAASWQCPPGGLFFWLQLNTPGIDTRTLLPEAMARGLAFMPGEPFFPNAPAAVSAMRLNFSHSDPASLRQGVRLLAELLHEQQEG</sequence>
<dbReference type="EMBL" id="QJKI01000019">
    <property type="protein sequence ID" value="PXX77010.1"/>
    <property type="molecule type" value="Genomic_DNA"/>
</dbReference>
<dbReference type="Proteomes" id="UP000247555">
    <property type="component" value="Unassembled WGS sequence"/>
</dbReference>
<dbReference type="OrthoDB" id="9804020at2"/>
<evidence type="ECO:0000256" key="1">
    <source>
        <dbReference type="ARBA" id="ARBA00001933"/>
    </source>
</evidence>
<dbReference type="InterPro" id="IPR015422">
    <property type="entry name" value="PyrdxlP-dep_Trfase_small"/>
</dbReference>
<dbReference type="GO" id="GO:0008483">
    <property type="term" value="F:transaminase activity"/>
    <property type="evidence" value="ECO:0007669"/>
    <property type="project" value="UniProtKB-KW"/>
</dbReference>
<dbReference type="FunFam" id="3.40.640.10:FF:000053">
    <property type="entry name" value="Aminotransferase, class I"/>
    <property type="match status" value="1"/>
</dbReference>
<dbReference type="PANTHER" id="PTHR42790:SF19">
    <property type="entry name" value="KYNURENINE_ALPHA-AMINOADIPATE AMINOTRANSFERASE, MITOCHONDRIAL"/>
    <property type="match status" value="1"/>
</dbReference>
<dbReference type="SUPFAM" id="SSF53383">
    <property type="entry name" value="PLP-dependent transferases"/>
    <property type="match status" value="1"/>
</dbReference>
<dbReference type="Pfam" id="PF00155">
    <property type="entry name" value="Aminotran_1_2"/>
    <property type="match status" value="1"/>
</dbReference>
<evidence type="ECO:0000256" key="7">
    <source>
        <dbReference type="ARBA" id="ARBA00022898"/>
    </source>
</evidence>
<keyword evidence="9" id="KW-0238">DNA-binding</keyword>
<protein>
    <recommendedName>
        <fullName evidence="4">Putative 8-amino-7-oxononanoate synthase</fullName>
    </recommendedName>
</protein>
<dbReference type="GO" id="GO:0003677">
    <property type="term" value="F:DNA binding"/>
    <property type="evidence" value="ECO:0007669"/>
    <property type="project" value="UniProtKB-KW"/>
</dbReference>
<evidence type="ECO:0000256" key="4">
    <source>
        <dbReference type="ARBA" id="ARBA00021531"/>
    </source>
</evidence>
<proteinExistence type="inferred from homology"/>
<name>A0A318KHP9_9NEIS</name>